<comment type="caution">
    <text evidence="2">The sequence shown here is derived from an EMBL/GenBank/DDBJ whole genome shotgun (WGS) entry which is preliminary data.</text>
</comment>
<proteinExistence type="predicted"/>
<gene>
    <name evidence="2" type="ORF">EZS28_053982</name>
</gene>
<accession>A0A5J4QZ12</accession>
<sequence>MPVLYVIKGQIEFQIALNLGLSIDETIYTATNIFNQILKLQHIAQILPDFIEYGPLRSEEYRGLTDAYPPEVVENERQVCEANREDYEYNPDPPGLSTGQ</sequence>
<dbReference type="Proteomes" id="UP000324800">
    <property type="component" value="Unassembled WGS sequence"/>
</dbReference>
<feature type="region of interest" description="Disordered" evidence="1">
    <location>
        <begin position="79"/>
        <end position="100"/>
    </location>
</feature>
<organism evidence="2 3">
    <name type="scientific">Streblomastix strix</name>
    <dbReference type="NCBI Taxonomy" id="222440"/>
    <lineage>
        <taxon>Eukaryota</taxon>
        <taxon>Metamonada</taxon>
        <taxon>Preaxostyla</taxon>
        <taxon>Oxymonadida</taxon>
        <taxon>Streblomastigidae</taxon>
        <taxon>Streblomastix</taxon>
    </lineage>
</organism>
<reference evidence="2 3" key="1">
    <citation type="submission" date="2019-03" db="EMBL/GenBank/DDBJ databases">
        <title>Single cell metagenomics reveals metabolic interactions within the superorganism composed of flagellate Streblomastix strix and complex community of Bacteroidetes bacteria on its surface.</title>
        <authorList>
            <person name="Treitli S.C."/>
            <person name="Kolisko M."/>
            <person name="Husnik F."/>
            <person name="Keeling P."/>
            <person name="Hampl V."/>
        </authorList>
    </citation>
    <scope>NUCLEOTIDE SEQUENCE [LARGE SCALE GENOMIC DNA]</scope>
    <source>
        <strain evidence="2">ST1C</strain>
    </source>
</reference>
<evidence type="ECO:0000256" key="1">
    <source>
        <dbReference type="SAM" id="MobiDB-lite"/>
    </source>
</evidence>
<evidence type="ECO:0000313" key="2">
    <source>
        <dbReference type="EMBL" id="KAA6326200.1"/>
    </source>
</evidence>
<dbReference type="EMBL" id="SNRW01043917">
    <property type="protein sequence ID" value="KAA6326200.1"/>
    <property type="molecule type" value="Genomic_DNA"/>
</dbReference>
<name>A0A5J4QZ12_9EUKA</name>
<evidence type="ECO:0000313" key="3">
    <source>
        <dbReference type="Proteomes" id="UP000324800"/>
    </source>
</evidence>
<dbReference type="AlphaFoldDB" id="A0A5J4QZ12"/>
<dbReference type="OrthoDB" id="276065at2759"/>
<protein>
    <submittedName>
        <fullName evidence="2">Uncharacterized protein</fullName>
    </submittedName>
</protein>
<feature type="non-terminal residue" evidence="2">
    <location>
        <position position="100"/>
    </location>
</feature>